<keyword evidence="4 6" id="KW-1133">Transmembrane helix</keyword>
<keyword evidence="5 6" id="KW-0472">Membrane</keyword>
<evidence type="ECO:0000256" key="6">
    <source>
        <dbReference type="SAM" id="Phobius"/>
    </source>
</evidence>
<evidence type="ECO:0000313" key="8">
    <source>
        <dbReference type="EMBL" id="CAB4714174.1"/>
    </source>
</evidence>
<evidence type="ECO:0000259" key="7">
    <source>
        <dbReference type="Pfam" id="PF12823"/>
    </source>
</evidence>
<feature type="transmembrane region" description="Helical" evidence="6">
    <location>
        <begin position="126"/>
        <end position="146"/>
    </location>
</feature>
<evidence type="ECO:0000256" key="5">
    <source>
        <dbReference type="ARBA" id="ARBA00023136"/>
    </source>
</evidence>
<name>A0A6J6R4A5_9ZZZZ</name>
<feature type="transmembrane region" description="Helical" evidence="6">
    <location>
        <begin position="70"/>
        <end position="89"/>
    </location>
</feature>
<proteinExistence type="predicted"/>
<gene>
    <name evidence="8" type="ORF">UFOPK2579_01608</name>
</gene>
<dbReference type="EMBL" id="CAEZXR010000192">
    <property type="protein sequence ID" value="CAB4714174.1"/>
    <property type="molecule type" value="Genomic_DNA"/>
</dbReference>
<evidence type="ECO:0000256" key="4">
    <source>
        <dbReference type="ARBA" id="ARBA00022989"/>
    </source>
</evidence>
<keyword evidence="3 6" id="KW-0812">Transmembrane</keyword>
<feature type="transmembrane region" description="Helical" evidence="6">
    <location>
        <begin position="12"/>
        <end position="33"/>
    </location>
</feature>
<dbReference type="PANTHER" id="PTHR40077:SF1">
    <property type="entry name" value="MEMBRANE PROTEIN"/>
    <property type="match status" value="1"/>
</dbReference>
<dbReference type="AlphaFoldDB" id="A0A6J6R4A5"/>
<dbReference type="Pfam" id="PF12823">
    <property type="entry name" value="DUF3817"/>
    <property type="match status" value="1"/>
</dbReference>
<dbReference type="NCBIfam" id="TIGR03954">
    <property type="entry name" value="integ_memb_HG"/>
    <property type="match status" value="1"/>
</dbReference>
<keyword evidence="2" id="KW-1003">Cell membrane</keyword>
<accession>A0A6J6R4A5</accession>
<protein>
    <submittedName>
        <fullName evidence="8">Unannotated protein</fullName>
    </submittedName>
</protein>
<sequence length="151" mass="16542">MILANPSRYFRTVARTEAVTWALLLVGMFLKYVTETTEVGVQVFGMVHGVVFLWYCVTTVFVAVDQRWSVGLTLLGLVSSIPPFATVAFDRYVERRGSFLPAWRLISSEPTGLIDRPVAWLLRHPLHAVATAVALVVVLTSAALVVGPPAS</sequence>
<organism evidence="8">
    <name type="scientific">freshwater metagenome</name>
    <dbReference type="NCBI Taxonomy" id="449393"/>
    <lineage>
        <taxon>unclassified sequences</taxon>
        <taxon>metagenomes</taxon>
        <taxon>ecological metagenomes</taxon>
    </lineage>
</organism>
<evidence type="ECO:0000256" key="1">
    <source>
        <dbReference type="ARBA" id="ARBA00004651"/>
    </source>
</evidence>
<dbReference type="InterPro" id="IPR023845">
    <property type="entry name" value="DUF3817_TM"/>
</dbReference>
<evidence type="ECO:0000256" key="3">
    <source>
        <dbReference type="ARBA" id="ARBA00022692"/>
    </source>
</evidence>
<comment type="subcellular location">
    <subcellularLocation>
        <location evidence="1">Cell membrane</location>
        <topology evidence="1">Multi-pass membrane protein</topology>
    </subcellularLocation>
</comment>
<evidence type="ECO:0000256" key="2">
    <source>
        <dbReference type="ARBA" id="ARBA00022475"/>
    </source>
</evidence>
<dbReference type="PANTHER" id="PTHR40077">
    <property type="entry name" value="MEMBRANE PROTEIN-RELATED"/>
    <property type="match status" value="1"/>
</dbReference>
<feature type="transmembrane region" description="Helical" evidence="6">
    <location>
        <begin position="39"/>
        <end position="63"/>
    </location>
</feature>
<reference evidence="8" key="1">
    <citation type="submission" date="2020-05" db="EMBL/GenBank/DDBJ databases">
        <authorList>
            <person name="Chiriac C."/>
            <person name="Salcher M."/>
            <person name="Ghai R."/>
            <person name="Kavagutti S V."/>
        </authorList>
    </citation>
    <scope>NUCLEOTIDE SEQUENCE</scope>
</reference>
<dbReference type="GO" id="GO:0005886">
    <property type="term" value="C:plasma membrane"/>
    <property type="evidence" value="ECO:0007669"/>
    <property type="project" value="UniProtKB-SubCell"/>
</dbReference>
<feature type="domain" description="DUF3817" evidence="7">
    <location>
        <begin position="8"/>
        <end position="95"/>
    </location>
</feature>